<protein>
    <submittedName>
        <fullName evidence="1">Uncharacterized protein</fullName>
    </submittedName>
</protein>
<evidence type="ECO:0000313" key="2">
    <source>
        <dbReference type="Proteomes" id="UP000466396"/>
    </source>
</evidence>
<dbReference type="KEGG" id="mlj:MLAC_23190"/>
<dbReference type="Gene3D" id="3.40.50.1820">
    <property type="entry name" value="alpha/beta hydrolase"/>
    <property type="match status" value="1"/>
</dbReference>
<sequence length="300" mass="30701">MTTTFGDIAAHISGVRLVRHAVLTFAGTWAAPGTGYPSDVVSAANPDLVFEVPVQAPWTFGPIPPGAPNAPSYAQSVQIAVANATAWINANPNQTFALGGYSQGAEAASRVLAAIMTGPLQWARPNLIGGYTFGNPWRLTGHTFPGGPDPGGRGIAATNLTAAQVPKDANGVDTWWDFANPGDLYTTTPNDTAGADITAVYKAAVQLGIDINAIVALIAGLTGQGSLAQQVLALVTDPIVGGPALVEAIDLAIRFYATTPPTLPHLSYQSVPAVPGQSSVEVAVGHLNHIAGATLARTAL</sequence>
<dbReference type="SUPFAM" id="SSF53474">
    <property type="entry name" value="alpha/beta-Hydrolases"/>
    <property type="match status" value="1"/>
</dbReference>
<dbReference type="Proteomes" id="UP000466396">
    <property type="component" value="Chromosome"/>
</dbReference>
<dbReference type="EMBL" id="AP022581">
    <property type="protein sequence ID" value="BBX97025.1"/>
    <property type="molecule type" value="Genomic_DNA"/>
</dbReference>
<gene>
    <name evidence="1" type="ORF">MLAC_23190</name>
</gene>
<evidence type="ECO:0000313" key="1">
    <source>
        <dbReference type="EMBL" id="BBX97025.1"/>
    </source>
</evidence>
<proteinExistence type="predicted"/>
<dbReference type="OrthoDB" id="4673145at2"/>
<dbReference type="RefSeq" id="WP_085162279.1">
    <property type="nucleotide sequence ID" value="NZ_AP022581.1"/>
</dbReference>
<dbReference type="AlphaFoldDB" id="A0A1X1XV53"/>
<keyword evidence="2" id="KW-1185">Reference proteome</keyword>
<dbReference type="InterPro" id="IPR029058">
    <property type="entry name" value="AB_hydrolase_fold"/>
</dbReference>
<accession>A0A1X1XV53</accession>
<reference evidence="1 2" key="1">
    <citation type="journal article" date="2019" name="Emerg. Microbes Infect.">
        <title>Comprehensive subspecies identification of 175 nontuberculous mycobacteria species based on 7547 genomic profiles.</title>
        <authorList>
            <person name="Matsumoto Y."/>
            <person name="Kinjo T."/>
            <person name="Motooka D."/>
            <person name="Nabeya D."/>
            <person name="Jung N."/>
            <person name="Uechi K."/>
            <person name="Horii T."/>
            <person name="Iida T."/>
            <person name="Fujita J."/>
            <person name="Nakamura S."/>
        </authorList>
    </citation>
    <scope>NUCLEOTIDE SEQUENCE [LARGE SCALE GENOMIC DNA]</scope>
    <source>
        <strain evidence="1 2">JCM 15657</strain>
    </source>
</reference>
<organism evidence="1 2">
    <name type="scientific">Mycobacterium lacus</name>
    <dbReference type="NCBI Taxonomy" id="169765"/>
    <lineage>
        <taxon>Bacteria</taxon>
        <taxon>Bacillati</taxon>
        <taxon>Actinomycetota</taxon>
        <taxon>Actinomycetes</taxon>
        <taxon>Mycobacteriales</taxon>
        <taxon>Mycobacteriaceae</taxon>
        <taxon>Mycobacterium</taxon>
    </lineage>
</organism>
<name>A0A1X1XV53_9MYCO</name>